<gene>
    <name evidence="2" type="ORF">TNIN_328721</name>
</gene>
<evidence type="ECO:0000313" key="3">
    <source>
        <dbReference type="Proteomes" id="UP000886998"/>
    </source>
</evidence>
<evidence type="ECO:0000256" key="1">
    <source>
        <dbReference type="SAM" id="MobiDB-lite"/>
    </source>
</evidence>
<sequence length="74" mass="8317">MPSDVQRTGREQTELDGRKEARCGKTRYEALTNLRIKKKNPRDRENGNTWCYQGGGISTSNPAYISLTKNVGLS</sequence>
<dbReference type="AlphaFoldDB" id="A0A8X7BWH8"/>
<reference evidence="2" key="1">
    <citation type="submission" date="2020-08" db="EMBL/GenBank/DDBJ databases">
        <title>Multicomponent nature underlies the extraordinary mechanical properties of spider dragline silk.</title>
        <authorList>
            <person name="Kono N."/>
            <person name="Nakamura H."/>
            <person name="Mori M."/>
            <person name="Yoshida Y."/>
            <person name="Ohtoshi R."/>
            <person name="Malay A.D."/>
            <person name="Moran D.A.P."/>
            <person name="Tomita M."/>
            <person name="Numata K."/>
            <person name="Arakawa K."/>
        </authorList>
    </citation>
    <scope>NUCLEOTIDE SEQUENCE</scope>
</reference>
<keyword evidence="3" id="KW-1185">Reference proteome</keyword>
<feature type="compositionally biased region" description="Basic and acidic residues" evidence="1">
    <location>
        <begin position="7"/>
        <end position="21"/>
    </location>
</feature>
<name>A0A8X7BWH8_9ARAC</name>
<evidence type="ECO:0000313" key="2">
    <source>
        <dbReference type="EMBL" id="GFY45212.1"/>
    </source>
</evidence>
<dbReference type="EMBL" id="BMAV01004700">
    <property type="protein sequence ID" value="GFY45212.1"/>
    <property type="molecule type" value="Genomic_DNA"/>
</dbReference>
<comment type="caution">
    <text evidence="2">The sequence shown here is derived from an EMBL/GenBank/DDBJ whole genome shotgun (WGS) entry which is preliminary data.</text>
</comment>
<accession>A0A8X7BWH8</accession>
<protein>
    <submittedName>
        <fullName evidence="2">Uncharacterized protein</fullName>
    </submittedName>
</protein>
<dbReference type="Proteomes" id="UP000886998">
    <property type="component" value="Unassembled WGS sequence"/>
</dbReference>
<feature type="region of interest" description="Disordered" evidence="1">
    <location>
        <begin position="1"/>
        <end position="21"/>
    </location>
</feature>
<organism evidence="2 3">
    <name type="scientific">Trichonephila inaurata madagascariensis</name>
    <dbReference type="NCBI Taxonomy" id="2747483"/>
    <lineage>
        <taxon>Eukaryota</taxon>
        <taxon>Metazoa</taxon>
        <taxon>Ecdysozoa</taxon>
        <taxon>Arthropoda</taxon>
        <taxon>Chelicerata</taxon>
        <taxon>Arachnida</taxon>
        <taxon>Araneae</taxon>
        <taxon>Araneomorphae</taxon>
        <taxon>Entelegynae</taxon>
        <taxon>Araneoidea</taxon>
        <taxon>Nephilidae</taxon>
        <taxon>Trichonephila</taxon>
        <taxon>Trichonephila inaurata</taxon>
    </lineage>
</organism>
<proteinExistence type="predicted"/>